<accession>A0A4Q9KUK4</accession>
<dbReference type="VEuPathDB" id="MicrosporidiaDB:CWI37_1982p0010"/>
<proteinExistence type="predicted"/>
<evidence type="ECO:0000313" key="1">
    <source>
        <dbReference type="EMBL" id="TBT97950.1"/>
    </source>
</evidence>
<sequence>MEKKRQKGIVKFFSYKRGYGFLIPEDQSIDEDGVVVYLIPNEVLEYDLIKGPRGYLAKNVTCVGNAILTEGISSTKGTVPNLDIYYHYYHSLKKMMYKVIEKEIKKPELNENNTKEQENK</sequence>
<dbReference type="Gene3D" id="2.40.50.140">
    <property type="entry name" value="Nucleic acid-binding proteins"/>
    <property type="match status" value="1"/>
</dbReference>
<organism evidence="1 2">
    <name type="scientific">Hamiltosporidium tvaerminnensis</name>
    <dbReference type="NCBI Taxonomy" id="1176355"/>
    <lineage>
        <taxon>Eukaryota</taxon>
        <taxon>Fungi</taxon>
        <taxon>Fungi incertae sedis</taxon>
        <taxon>Microsporidia</taxon>
        <taxon>Dubosqiidae</taxon>
        <taxon>Hamiltosporidium</taxon>
    </lineage>
</organism>
<dbReference type="SUPFAM" id="SSF50249">
    <property type="entry name" value="Nucleic acid-binding proteins"/>
    <property type="match status" value="1"/>
</dbReference>
<evidence type="ECO:0000313" key="2">
    <source>
        <dbReference type="Proteomes" id="UP000292362"/>
    </source>
</evidence>
<gene>
    <name evidence="1" type="ORF">CWI37_1982p0010</name>
</gene>
<dbReference type="AlphaFoldDB" id="A0A4Q9KUK4"/>
<dbReference type="EMBL" id="PITJ01001982">
    <property type="protein sequence ID" value="TBT97950.1"/>
    <property type="molecule type" value="Genomic_DNA"/>
</dbReference>
<dbReference type="Proteomes" id="UP000292362">
    <property type="component" value="Unassembled WGS sequence"/>
</dbReference>
<dbReference type="InterPro" id="IPR012340">
    <property type="entry name" value="NA-bd_OB-fold"/>
</dbReference>
<reference evidence="1 2" key="1">
    <citation type="submission" date="2017-12" db="EMBL/GenBank/DDBJ databases">
        <authorList>
            <person name="Pombert J.-F."/>
            <person name="Haag K.L."/>
            <person name="Ebert D."/>
        </authorList>
    </citation>
    <scope>NUCLEOTIDE SEQUENCE [LARGE SCALE GENOMIC DNA]</scope>
    <source>
        <strain evidence="1">FI-OER-3-3</strain>
    </source>
</reference>
<comment type="caution">
    <text evidence="1">The sequence shown here is derived from an EMBL/GenBank/DDBJ whole genome shotgun (WGS) entry which is preliminary data.</text>
</comment>
<name>A0A4Q9KUK4_9MICR</name>
<protein>
    <submittedName>
        <fullName evidence="1">Uncharacterized protein</fullName>
    </submittedName>
</protein>